<dbReference type="Gene3D" id="1.10.443.10">
    <property type="entry name" value="Intergrase catalytic core"/>
    <property type="match status" value="1"/>
</dbReference>
<dbReference type="SUPFAM" id="SSF56349">
    <property type="entry name" value="DNA breaking-rejoining enzymes"/>
    <property type="match status" value="1"/>
</dbReference>
<proteinExistence type="predicted"/>
<dbReference type="InterPro" id="IPR013762">
    <property type="entry name" value="Integrase-like_cat_sf"/>
</dbReference>
<gene>
    <name evidence="2" type="ORF">IEZ26_15790</name>
</gene>
<dbReference type="Proteomes" id="UP000618818">
    <property type="component" value="Unassembled WGS sequence"/>
</dbReference>
<comment type="caution">
    <text evidence="2">The sequence shown here is derived from an EMBL/GenBank/DDBJ whole genome shotgun (WGS) entry which is preliminary data.</text>
</comment>
<protein>
    <recommendedName>
        <fullName evidence="4">Site-specific integrase</fullName>
    </recommendedName>
</protein>
<evidence type="ECO:0008006" key="4">
    <source>
        <dbReference type="Google" id="ProtNLM"/>
    </source>
</evidence>
<accession>A0ABR8NEH1</accession>
<dbReference type="InterPro" id="IPR011010">
    <property type="entry name" value="DNA_brk_join_enz"/>
</dbReference>
<sequence length="441" mass="48821">MDVIDSVAVFAPANSGGYYRLRWTGLDGRRADTSGGRDLDGARCKAAKVAAGLSRAAGPQASTTLAELFELYLKAGSSPYTGRPWRRSTRNQIEDNLGRALRGHTDAAAMDVTRELLDRMRAQAGTPHMVRINTTALRAFLLWGYRHSPSFFTAAQADLLPPRVVMPAPAVKGTEAPTRRTRARRVGQAEDYIHEEDAPSASQVRALSQALQHRVGPWGALAPELAANCGPRWGEQFQLRAPDIHLDGCHEAEQPHLHIDWAIDPGAPADAPNGRRARPKGDKTRIAPLPAVSFTGVSLKNMVRDRVDTALAEQSSGANPDALLFPAPRGGLWWHTSFEADLLRPAMIEAGWPLREWVEERDTWDPVTATYTRETRHRVLAVMPWHAHRHRFARIAIDEFGADPGVLMALGGWENELTVVHRYYRTGREHTERGLALFARH</sequence>
<keyword evidence="1" id="KW-0233">DNA recombination</keyword>
<evidence type="ECO:0000256" key="1">
    <source>
        <dbReference type="ARBA" id="ARBA00023172"/>
    </source>
</evidence>
<organism evidence="2 3">
    <name type="scientific">Nocardioides cavernae</name>
    <dbReference type="NCBI Taxonomy" id="1921566"/>
    <lineage>
        <taxon>Bacteria</taxon>
        <taxon>Bacillati</taxon>
        <taxon>Actinomycetota</taxon>
        <taxon>Actinomycetes</taxon>
        <taxon>Propionibacteriales</taxon>
        <taxon>Nocardioidaceae</taxon>
        <taxon>Nocardioides</taxon>
    </lineage>
</organism>
<keyword evidence="3" id="KW-1185">Reference proteome</keyword>
<dbReference type="RefSeq" id="WP_191195925.1">
    <property type="nucleotide sequence ID" value="NZ_JACXYZ010000002.1"/>
</dbReference>
<name>A0ABR8NEH1_9ACTN</name>
<evidence type="ECO:0000313" key="2">
    <source>
        <dbReference type="EMBL" id="MBD3926086.1"/>
    </source>
</evidence>
<dbReference type="EMBL" id="JACXYZ010000002">
    <property type="protein sequence ID" value="MBD3926086.1"/>
    <property type="molecule type" value="Genomic_DNA"/>
</dbReference>
<evidence type="ECO:0000313" key="3">
    <source>
        <dbReference type="Proteomes" id="UP000618818"/>
    </source>
</evidence>
<reference evidence="2 3" key="1">
    <citation type="submission" date="2020-09" db="EMBL/GenBank/DDBJ databases">
        <title>novel species in genus Nocardioides.</title>
        <authorList>
            <person name="Zhang G."/>
        </authorList>
    </citation>
    <scope>NUCLEOTIDE SEQUENCE [LARGE SCALE GENOMIC DNA]</scope>
    <source>
        <strain evidence="2 3">KCTC 39551</strain>
    </source>
</reference>